<dbReference type="Proteomes" id="UP000255108">
    <property type="component" value="Unassembled WGS sequence"/>
</dbReference>
<dbReference type="SUPFAM" id="SSF49373">
    <property type="entry name" value="Invasin/intimin cell-adhesion fragments"/>
    <property type="match status" value="4"/>
</dbReference>
<gene>
    <name evidence="4" type="ORF">EV682_11920</name>
    <name evidence="3" type="ORF">NCTC11159_02953</name>
</gene>
<dbReference type="SMART" id="SM00213">
    <property type="entry name" value="UBQ"/>
    <property type="match status" value="1"/>
</dbReference>
<dbReference type="Gene3D" id="3.10.20.90">
    <property type="entry name" value="Phosphatidylinositol 3-kinase Catalytic Subunit, Chain A, domain 1"/>
    <property type="match status" value="1"/>
</dbReference>
<dbReference type="OrthoDB" id="5720638at2"/>
<dbReference type="SMART" id="SM00635">
    <property type="entry name" value="BID_2"/>
    <property type="match status" value="4"/>
</dbReference>
<dbReference type="InterPro" id="IPR003343">
    <property type="entry name" value="Big_2"/>
</dbReference>
<dbReference type="PRINTS" id="PR00348">
    <property type="entry name" value="UBIQUITIN"/>
</dbReference>
<protein>
    <submittedName>
        <fullName evidence="4">Ig-like protein group 2</fullName>
    </submittedName>
    <submittedName>
        <fullName evidence="3">Uncharacterized protein with a C-terminal OMP (Outer membrane protein) domain</fullName>
    </submittedName>
</protein>
<dbReference type="Gene3D" id="2.60.40.1080">
    <property type="match status" value="3"/>
</dbReference>
<dbReference type="InterPro" id="IPR029071">
    <property type="entry name" value="Ubiquitin-like_domsf"/>
</dbReference>
<sequence length="1002" mass="104836">MTSPLRQLSAALLCFVIFFLPVKAWAMQIFVKTLTSKTITLDVEASDLIENVKAKIQDKEGIPPDEQILKFAGLVLEEGRTLSDYNIQKESTLILSLPPAPAPTGSLTFALSGKVSVVVGNTFKNVAVPSLSGGGYGAVIYSSDNPALASVDAAGQVTAHREGQVVITASQMAVAGINTAVSQSYTLDIQPLPVPTLTFAVPDRASVLAGRLFNNAAISSLSGGRYGVISYQSANTEIASVDASSGAVTALRAGNTVITASQASVAGVNAQAMQSYVLTVAPLPVATLTFAIPGSASVVQGQTLLNRATSNGEGVISYQSANPDIATVNASTGEVNALAAGVVVITASQAAVPGVSAVSVQSYTLTVTLRPVLTFASPDAGTVVLGGTFKNVARSSATAAEISYRSAHPDIATVDPVSGEVTPVRAGTVVITAAQAAVPGVSAAAEQSYILTVKPIPEVSKVVQAVVQSNSSQNTIALVSGVGVVRSIELLSQPQHGVLMISRGAGSAEGGIVPSLRYTPHAAYTGADQFTYLLGDFQGGVTVVSVALQVNPPPPVLKNLVASSTSGTPILVDAGAEASGGPFTSLTLQSIPAHCRVEVQGTRLLITPDAQFTGVLSVDYLLSNAYGSSIGQLTVNVAARTDPAKDQEVLGLLAAQADAVRRMASAQLGHFNRRLERLHNQKGSDFDLDIRHKSLNMTPYLKAAADTCALSVAQEDGKEACADQASAREQTAFWLAGSVGFGQQNESDIRFQSDSISMGADFRLNEQLTAGLGAGFNVERSEHGRQGSLSKHRGGVLAVYGSLRPGSNVFIDGVAAYGQLDFELNRYITATGSMANGQRDGEQVFGSLSAGYEYRDEALMISPYGRLELMSSKLAAYNEAAAGRQGLSFDAQTIRMFTAKAGVQGERHFQWGTAKLLPRFKLEYQRRFEAADEAGIRYGDLGQAGQHYSASLGSASQHQGLIELGNRFVLTKNMDLNFSYGHLLNRQQGDEQTLSLDAVFRF</sequence>
<dbReference type="SUPFAM" id="SSF54236">
    <property type="entry name" value="Ubiquitin-like"/>
    <property type="match status" value="1"/>
</dbReference>
<dbReference type="InterPro" id="IPR036709">
    <property type="entry name" value="Autotransporte_beta_dom_sf"/>
</dbReference>
<dbReference type="InterPro" id="IPR008964">
    <property type="entry name" value="Invasin/intimin_cell_adhesion"/>
</dbReference>
<reference evidence="4 6" key="2">
    <citation type="submission" date="2019-03" db="EMBL/GenBank/DDBJ databases">
        <title>Genomic Encyclopedia of Type Strains, Phase IV (KMG-IV): sequencing the most valuable type-strain genomes for metagenomic binning, comparative biology and taxonomic classification.</title>
        <authorList>
            <person name="Goeker M."/>
        </authorList>
    </citation>
    <scope>NUCLEOTIDE SEQUENCE [LARGE SCALE GENOMIC DNA]</scope>
    <source>
        <strain evidence="4 6">DSM 3764</strain>
    </source>
</reference>
<dbReference type="SUPFAM" id="SSF103515">
    <property type="entry name" value="Autotransporter"/>
    <property type="match status" value="1"/>
</dbReference>
<proteinExistence type="predicted"/>
<dbReference type="Pfam" id="PF03797">
    <property type="entry name" value="Autotransporter"/>
    <property type="match status" value="1"/>
</dbReference>
<dbReference type="PROSITE" id="PS51208">
    <property type="entry name" value="AUTOTRANSPORTER"/>
    <property type="match status" value="1"/>
</dbReference>
<dbReference type="EMBL" id="UGHR01000001">
    <property type="protein sequence ID" value="STQ91870.1"/>
    <property type="molecule type" value="Genomic_DNA"/>
</dbReference>
<dbReference type="InterPro" id="IPR019956">
    <property type="entry name" value="Ubiquitin_dom"/>
</dbReference>
<evidence type="ECO:0000313" key="6">
    <source>
        <dbReference type="Proteomes" id="UP000295794"/>
    </source>
</evidence>
<dbReference type="EMBL" id="SMBT01000019">
    <property type="protein sequence ID" value="TCU81763.1"/>
    <property type="molecule type" value="Genomic_DNA"/>
</dbReference>
<evidence type="ECO:0000313" key="4">
    <source>
        <dbReference type="EMBL" id="TCU81763.1"/>
    </source>
</evidence>
<dbReference type="Proteomes" id="UP000295794">
    <property type="component" value="Unassembled WGS sequence"/>
</dbReference>
<dbReference type="InterPro" id="IPR000626">
    <property type="entry name" value="Ubiquitin-like_dom"/>
</dbReference>
<evidence type="ECO:0000259" key="2">
    <source>
        <dbReference type="PROSITE" id="PS51208"/>
    </source>
</evidence>
<evidence type="ECO:0000313" key="5">
    <source>
        <dbReference type="Proteomes" id="UP000255108"/>
    </source>
</evidence>
<evidence type="ECO:0000313" key="3">
    <source>
        <dbReference type="EMBL" id="STQ91870.1"/>
    </source>
</evidence>
<dbReference type="InterPro" id="IPR005546">
    <property type="entry name" value="Autotransporte_beta"/>
</dbReference>
<dbReference type="Pfam" id="PF00240">
    <property type="entry name" value="ubiquitin"/>
    <property type="match status" value="1"/>
</dbReference>
<dbReference type="Pfam" id="PF02368">
    <property type="entry name" value="Big_2"/>
    <property type="match status" value="1"/>
</dbReference>
<organism evidence="3 5">
    <name type="scientific">Iodobacter fluviatilis</name>
    <dbReference type="NCBI Taxonomy" id="537"/>
    <lineage>
        <taxon>Bacteria</taxon>
        <taxon>Pseudomonadati</taxon>
        <taxon>Pseudomonadota</taxon>
        <taxon>Betaproteobacteria</taxon>
        <taxon>Neisseriales</taxon>
        <taxon>Chitinibacteraceae</taxon>
        <taxon>Iodobacter</taxon>
    </lineage>
</organism>
<dbReference type="RefSeq" id="WP_115228071.1">
    <property type="nucleotide sequence ID" value="NZ_CAWOLO010000019.1"/>
</dbReference>
<accession>A0A377QAW1</accession>
<evidence type="ECO:0000259" key="1">
    <source>
        <dbReference type="PROSITE" id="PS50053"/>
    </source>
</evidence>
<dbReference type="PANTHER" id="PTHR10666">
    <property type="entry name" value="UBIQUITIN"/>
    <property type="match status" value="1"/>
</dbReference>
<reference evidence="3 5" key="1">
    <citation type="submission" date="2018-06" db="EMBL/GenBank/DDBJ databases">
        <authorList>
            <consortium name="Pathogen Informatics"/>
            <person name="Doyle S."/>
        </authorList>
    </citation>
    <scope>NUCLEOTIDE SEQUENCE [LARGE SCALE GENOMIC DNA]</scope>
    <source>
        <strain evidence="3 5">NCTC11159</strain>
    </source>
</reference>
<dbReference type="FunFam" id="3.10.20.90:FF:000160">
    <property type="entry name" value="Polyubiquitin-C"/>
    <property type="match status" value="1"/>
</dbReference>
<dbReference type="PROSITE" id="PS50053">
    <property type="entry name" value="UBIQUITIN_2"/>
    <property type="match status" value="1"/>
</dbReference>
<dbReference type="Gene3D" id="2.40.128.130">
    <property type="entry name" value="Autotransporter beta-domain"/>
    <property type="match status" value="1"/>
</dbReference>
<feature type="domain" description="Ubiquitin-like" evidence="1">
    <location>
        <begin position="27"/>
        <end position="97"/>
    </location>
</feature>
<keyword evidence="6" id="KW-1185">Reference proteome</keyword>
<dbReference type="Gene3D" id="2.60.40.3440">
    <property type="match status" value="1"/>
</dbReference>
<name>A0A377QAW1_9NEIS</name>
<dbReference type="InterPro" id="IPR050158">
    <property type="entry name" value="Ubiquitin_ubiquitin-like"/>
</dbReference>
<dbReference type="SMART" id="SM00869">
    <property type="entry name" value="Autotransporter"/>
    <property type="match status" value="1"/>
</dbReference>
<dbReference type="AlphaFoldDB" id="A0A377QAW1"/>
<feature type="domain" description="Autotransporter" evidence="2">
    <location>
        <begin position="726"/>
        <end position="1002"/>
    </location>
</feature>